<feature type="transmembrane region" description="Helical" evidence="6">
    <location>
        <begin position="438"/>
        <end position="458"/>
    </location>
</feature>
<keyword evidence="9" id="KW-1185">Reference proteome</keyword>
<dbReference type="Gene3D" id="1.20.1250.20">
    <property type="entry name" value="MFS general substrate transporter like domains"/>
    <property type="match status" value="1"/>
</dbReference>
<sequence>MRAHSSDTGTSHAKKWGILHIINLGTLMATLDVGIINVSLPTMAREFSISLAQIQWVATAYLLTMVTLLPFLGKLSDIWDRRKIYSYGFLLFSIGSLCTALSQGLISILVSRCLQGIGATMIMANSQAMLRQVFPNHERGRALGINAVVISTGTLAGPAIGGLLLEFVNWTWLFAINVPIGLAAFLLGLRWFPRAKINNARTSFDIVGSFLLAGGTSVLIFATETNAKGGGFTPAMPFVGGVGIALLVALWLYERRITYGILDHELLRQPKIVLGNAGSFFINVSQTATMIPITFYLQGRLGFAPWVTGLLLILQPLLMGVVAPFAGWFRDRYGGFFPITIGPLFCAASMLFVACAHHVSALDISLQLALFGVGIGLFQTTNNAEIMSAAPDAKISLASSLLAMIRYLGQIAGIGLATLLVGSMGAQNRANATINIQLQILFWICLLGCSVVTVLGLLRPRDKPQFNKITESD</sequence>
<keyword evidence="2" id="KW-0813">Transport</keyword>
<feature type="transmembrane region" description="Helical" evidence="6">
    <location>
        <begin position="405"/>
        <end position="426"/>
    </location>
</feature>
<feature type="transmembrane region" description="Helical" evidence="6">
    <location>
        <begin position="170"/>
        <end position="192"/>
    </location>
</feature>
<protein>
    <submittedName>
        <fullName evidence="8">Riboflavin transporter RibZ</fullName>
    </submittedName>
</protein>
<evidence type="ECO:0000256" key="2">
    <source>
        <dbReference type="ARBA" id="ARBA00022448"/>
    </source>
</evidence>
<dbReference type="RefSeq" id="WP_338247738.1">
    <property type="nucleotide sequence ID" value="NZ_BSRI01000001.1"/>
</dbReference>
<dbReference type="Gene3D" id="1.20.1720.10">
    <property type="entry name" value="Multidrug resistance protein D"/>
    <property type="match status" value="1"/>
</dbReference>
<keyword evidence="4 6" id="KW-1133">Transmembrane helix</keyword>
<feature type="transmembrane region" description="Helical" evidence="6">
    <location>
        <begin position="303"/>
        <end position="329"/>
    </location>
</feature>
<reference evidence="8 9" key="1">
    <citation type="submission" date="2023-02" db="EMBL/GenBank/DDBJ databases">
        <title>Dictyobacter halimunensis sp. nov., a new member of the class Ktedonobacteria from forest soil in a geothermal area.</title>
        <authorList>
            <person name="Rachmania M.K."/>
            <person name="Ningsih F."/>
            <person name="Sakai Y."/>
            <person name="Yabe S."/>
            <person name="Yokota A."/>
            <person name="Sjamsuridzal W."/>
        </authorList>
    </citation>
    <scope>NUCLEOTIDE SEQUENCE [LARGE SCALE GENOMIC DNA]</scope>
    <source>
        <strain evidence="8 9">S3.2.2.5</strain>
    </source>
</reference>
<proteinExistence type="predicted"/>
<dbReference type="CDD" id="cd17321">
    <property type="entry name" value="MFS_MMR_MDR_like"/>
    <property type="match status" value="1"/>
</dbReference>
<feature type="transmembrane region" description="Helical" evidence="6">
    <location>
        <begin position="142"/>
        <end position="164"/>
    </location>
</feature>
<comment type="caution">
    <text evidence="8">The sequence shown here is derived from an EMBL/GenBank/DDBJ whole genome shotgun (WGS) entry which is preliminary data.</text>
</comment>
<evidence type="ECO:0000256" key="6">
    <source>
        <dbReference type="SAM" id="Phobius"/>
    </source>
</evidence>
<comment type="subcellular location">
    <subcellularLocation>
        <location evidence="1">Cell membrane</location>
        <topology evidence="1">Multi-pass membrane protein</topology>
    </subcellularLocation>
</comment>
<feature type="transmembrane region" description="Helical" evidence="6">
    <location>
        <begin position="84"/>
        <end position="102"/>
    </location>
</feature>
<feature type="domain" description="Major facilitator superfamily (MFS) profile" evidence="7">
    <location>
        <begin position="18"/>
        <end position="463"/>
    </location>
</feature>
<dbReference type="EMBL" id="BSRI01000001">
    <property type="protein sequence ID" value="GLV54023.1"/>
    <property type="molecule type" value="Genomic_DNA"/>
</dbReference>
<gene>
    <name evidence="8" type="primary">ribZ</name>
    <name evidence="8" type="ORF">KDH_08720</name>
</gene>
<name>A0ABQ6FIP7_9CHLR</name>
<feature type="transmembrane region" description="Helical" evidence="6">
    <location>
        <begin position="235"/>
        <end position="253"/>
    </location>
</feature>
<evidence type="ECO:0000256" key="1">
    <source>
        <dbReference type="ARBA" id="ARBA00004651"/>
    </source>
</evidence>
<dbReference type="Pfam" id="PF07690">
    <property type="entry name" value="MFS_1"/>
    <property type="match status" value="1"/>
</dbReference>
<feature type="transmembrane region" description="Helical" evidence="6">
    <location>
        <begin position="273"/>
        <end position="297"/>
    </location>
</feature>
<evidence type="ECO:0000256" key="5">
    <source>
        <dbReference type="ARBA" id="ARBA00023136"/>
    </source>
</evidence>
<dbReference type="PROSITE" id="PS50850">
    <property type="entry name" value="MFS"/>
    <property type="match status" value="1"/>
</dbReference>
<evidence type="ECO:0000256" key="3">
    <source>
        <dbReference type="ARBA" id="ARBA00022692"/>
    </source>
</evidence>
<dbReference type="PRINTS" id="PR01036">
    <property type="entry name" value="TCRTETB"/>
</dbReference>
<dbReference type="InterPro" id="IPR036259">
    <property type="entry name" value="MFS_trans_sf"/>
</dbReference>
<feature type="transmembrane region" description="Helical" evidence="6">
    <location>
        <begin position="52"/>
        <end position="72"/>
    </location>
</feature>
<dbReference type="PANTHER" id="PTHR42718">
    <property type="entry name" value="MAJOR FACILITATOR SUPERFAMILY MULTIDRUG TRANSPORTER MFSC"/>
    <property type="match status" value="1"/>
</dbReference>
<keyword evidence="5 6" id="KW-0472">Membrane</keyword>
<feature type="transmembrane region" description="Helical" evidence="6">
    <location>
        <begin position="204"/>
        <end position="223"/>
    </location>
</feature>
<feature type="transmembrane region" description="Helical" evidence="6">
    <location>
        <begin position="336"/>
        <end position="359"/>
    </location>
</feature>
<dbReference type="InterPro" id="IPR011701">
    <property type="entry name" value="MFS"/>
</dbReference>
<feature type="transmembrane region" description="Helical" evidence="6">
    <location>
        <begin position="21"/>
        <end position="40"/>
    </location>
</feature>
<evidence type="ECO:0000259" key="7">
    <source>
        <dbReference type="PROSITE" id="PS50850"/>
    </source>
</evidence>
<dbReference type="SUPFAM" id="SSF103473">
    <property type="entry name" value="MFS general substrate transporter"/>
    <property type="match status" value="1"/>
</dbReference>
<keyword evidence="3 6" id="KW-0812">Transmembrane</keyword>
<dbReference type="Proteomes" id="UP001344906">
    <property type="component" value="Unassembled WGS sequence"/>
</dbReference>
<evidence type="ECO:0000313" key="8">
    <source>
        <dbReference type="EMBL" id="GLV54023.1"/>
    </source>
</evidence>
<dbReference type="InterPro" id="IPR020846">
    <property type="entry name" value="MFS_dom"/>
</dbReference>
<evidence type="ECO:0000313" key="9">
    <source>
        <dbReference type="Proteomes" id="UP001344906"/>
    </source>
</evidence>
<evidence type="ECO:0000256" key="4">
    <source>
        <dbReference type="ARBA" id="ARBA00022989"/>
    </source>
</evidence>
<accession>A0ABQ6FIP7</accession>
<dbReference type="PANTHER" id="PTHR42718:SF9">
    <property type="entry name" value="MAJOR FACILITATOR SUPERFAMILY MULTIDRUG TRANSPORTER MFSC"/>
    <property type="match status" value="1"/>
</dbReference>
<organism evidence="8 9">
    <name type="scientific">Dictyobacter halimunensis</name>
    <dbReference type="NCBI Taxonomy" id="3026934"/>
    <lineage>
        <taxon>Bacteria</taxon>
        <taxon>Bacillati</taxon>
        <taxon>Chloroflexota</taxon>
        <taxon>Ktedonobacteria</taxon>
        <taxon>Ktedonobacterales</taxon>
        <taxon>Dictyobacteraceae</taxon>
        <taxon>Dictyobacter</taxon>
    </lineage>
</organism>
<feature type="transmembrane region" description="Helical" evidence="6">
    <location>
        <begin position="365"/>
        <end position="384"/>
    </location>
</feature>